<dbReference type="GO" id="GO:0005886">
    <property type="term" value="C:plasma membrane"/>
    <property type="evidence" value="ECO:0007669"/>
    <property type="project" value="UniProtKB-SubCell"/>
</dbReference>
<dbReference type="Pfam" id="PF13567">
    <property type="entry name" value="DUF4131"/>
    <property type="match status" value="1"/>
</dbReference>
<dbReference type="SUPFAM" id="SSF56281">
    <property type="entry name" value="Metallo-hydrolase/oxidoreductase"/>
    <property type="match status" value="1"/>
</dbReference>
<feature type="transmembrane region" description="Helical" evidence="6">
    <location>
        <begin position="511"/>
        <end position="530"/>
    </location>
</feature>
<evidence type="ECO:0000256" key="5">
    <source>
        <dbReference type="ARBA" id="ARBA00023136"/>
    </source>
</evidence>
<dbReference type="CDD" id="cd07731">
    <property type="entry name" value="ComA-like_MBL-fold"/>
    <property type="match status" value="1"/>
</dbReference>
<evidence type="ECO:0000256" key="3">
    <source>
        <dbReference type="ARBA" id="ARBA00022692"/>
    </source>
</evidence>
<dbReference type="PANTHER" id="PTHR30619">
    <property type="entry name" value="DNA INTERNALIZATION/COMPETENCE PROTEIN COMEC/REC2"/>
    <property type="match status" value="1"/>
</dbReference>
<evidence type="ECO:0000256" key="2">
    <source>
        <dbReference type="ARBA" id="ARBA00022475"/>
    </source>
</evidence>
<feature type="transmembrane region" description="Helical" evidence="6">
    <location>
        <begin position="456"/>
        <end position="476"/>
    </location>
</feature>
<dbReference type="InterPro" id="IPR001279">
    <property type="entry name" value="Metallo-B-lactamas"/>
</dbReference>
<feature type="transmembrane region" description="Helical" evidence="6">
    <location>
        <begin position="321"/>
        <end position="338"/>
    </location>
</feature>
<feature type="transmembrane region" description="Helical" evidence="6">
    <location>
        <begin position="292"/>
        <end position="315"/>
    </location>
</feature>
<evidence type="ECO:0000259" key="7">
    <source>
        <dbReference type="SMART" id="SM00849"/>
    </source>
</evidence>
<evidence type="ECO:0000313" key="8">
    <source>
        <dbReference type="EMBL" id="VAX04554.1"/>
    </source>
</evidence>
<dbReference type="AlphaFoldDB" id="A0A3B1AXK7"/>
<keyword evidence="4 6" id="KW-1133">Transmembrane helix</keyword>
<comment type="subcellular location">
    <subcellularLocation>
        <location evidence="1">Cell membrane</location>
        <topology evidence="1">Multi-pass membrane protein</topology>
    </subcellularLocation>
</comment>
<dbReference type="InterPro" id="IPR052159">
    <property type="entry name" value="Competence_DNA_uptake"/>
</dbReference>
<keyword evidence="2" id="KW-1003">Cell membrane</keyword>
<dbReference type="PANTHER" id="PTHR30619:SF1">
    <property type="entry name" value="RECOMBINATION PROTEIN 2"/>
    <property type="match status" value="1"/>
</dbReference>
<dbReference type="InterPro" id="IPR004797">
    <property type="entry name" value="Competence_ComEC/Rec2"/>
</dbReference>
<evidence type="ECO:0000256" key="6">
    <source>
        <dbReference type="SAM" id="Phobius"/>
    </source>
</evidence>
<organism evidence="8">
    <name type="scientific">hydrothermal vent metagenome</name>
    <dbReference type="NCBI Taxonomy" id="652676"/>
    <lineage>
        <taxon>unclassified sequences</taxon>
        <taxon>metagenomes</taxon>
        <taxon>ecological metagenomes</taxon>
    </lineage>
</organism>
<feature type="transmembrane region" description="Helical" evidence="6">
    <location>
        <begin position="261"/>
        <end position="280"/>
    </location>
</feature>
<sequence length="810" mass="88865">MRRMALGFLIGTAGLQQLTVLPGRVFLLGLLVTLLMTVIVLAWFFRGRPWPVFMSLFIGIGIGFSMASIIAHQLLAGALSAELEGQDVVVEGYIASLPERQGRRLHFQFVPQSLHWQGEAQAVPGKLLLSWYSRKEHKTPSVHVGERWRLQVRLKRPHGFSNPGGFDYEAWLFQQGIRAKGYVRHVTKHLAMDATAPVNQRLTPAGNAYRVGQLRETLRTRILAALDDHPLRGIVLALAIGDRQQISQPQWDVLMRTGTNHLVAISGLHVGLVAGFAFFLMHRLWRCSARAVIHWPAAKAGAVAALLAAAVYAMLAGFSVPTQRALVMVAVVMLAIIVQRHTRPSHLLALALLLVLMIDPLAVMAAGFWLSFGAVAVIVYGMSGRLAMNSYWWRWGRVQWLVAVGLFPALLLLFQQASVVAPLANLLAVPWVSLVTVPLTLLGSICLGFSTTLGGWLLGLSTLSLDVLWWWLDGLAQWKLAAWQQMAPPLWTMPVAVAGILWLLAPRGVPARWVGLVGLLPLLFVSPAVIPQGQARFTLLDVGQGLAAVVQTQNHVLVFDTGPRFSSGFNTGKAVVAPYLRAQGRRYIDTLVVSHGDNDHIGGVAGLRATIPVWQALSSVPQRIDGAKLCQAGQRWQWDGVTFAMLSPGEHVHVGGRESNNRSCVLRVQAGEHSVLLTGDIERAAEDELVRTFGNKLASDVLVAPHHGSRTSSTPAFLAAVSPTVALFPVGYRNRYGFPKAHIVQRYRDQQVRLFDTARHGAIELQLGSKDGLDTVITHRQQAARYWHVKDKPDAKFPHLSIQPADKNVN</sequence>
<keyword evidence="3 6" id="KW-0812">Transmembrane</keyword>
<accession>A0A3B1AXK7</accession>
<keyword evidence="5 6" id="KW-0472">Membrane</keyword>
<dbReference type="EMBL" id="UOFV01000478">
    <property type="protein sequence ID" value="VAX04554.1"/>
    <property type="molecule type" value="Genomic_DNA"/>
</dbReference>
<dbReference type="NCBIfam" id="TIGR00361">
    <property type="entry name" value="ComEC_Rec2"/>
    <property type="match status" value="1"/>
</dbReference>
<feature type="domain" description="Metallo-beta-lactamase" evidence="7">
    <location>
        <begin position="544"/>
        <end position="732"/>
    </location>
</feature>
<dbReference type="Pfam" id="PF03772">
    <property type="entry name" value="Competence"/>
    <property type="match status" value="1"/>
</dbReference>
<feature type="transmembrane region" description="Helical" evidence="6">
    <location>
        <begin position="426"/>
        <end position="450"/>
    </location>
</feature>
<proteinExistence type="predicted"/>
<dbReference type="InterPro" id="IPR035681">
    <property type="entry name" value="ComA-like_MBL"/>
</dbReference>
<dbReference type="GO" id="GO:0030420">
    <property type="term" value="P:establishment of competence for transformation"/>
    <property type="evidence" value="ECO:0007669"/>
    <property type="project" value="InterPro"/>
</dbReference>
<gene>
    <name evidence="8" type="ORF">MNBD_GAMMA19-1075</name>
</gene>
<feature type="transmembrane region" description="Helical" evidence="6">
    <location>
        <begin position="398"/>
        <end position="414"/>
    </location>
</feature>
<protein>
    <submittedName>
        <fullName evidence="8">DNA internalization-related competence protein ComEC/Rec2</fullName>
    </submittedName>
</protein>
<dbReference type="InterPro" id="IPR004477">
    <property type="entry name" value="ComEC_N"/>
</dbReference>
<feature type="transmembrane region" description="Helical" evidence="6">
    <location>
        <begin position="350"/>
        <end position="378"/>
    </location>
</feature>
<dbReference type="NCBIfam" id="TIGR00360">
    <property type="entry name" value="ComEC_N-term"/>
    <property type="match status" value="1"/>
</dbReference>
<feature type="transmembrane region" description="Helical" evidence="6">
    <location>
        <begin position="52"/>
        <end position="75"/>
    </location>
</feature>
<evidence type="ECO:0000256" key="4">
    <source>
        <dbReference type="ARBA" id="ARBA00022989"/>
    </source>
</evidence>
<dbReference type="Pfam" id="PF00753">
    <property type="entry name" value="Lactamase_B"/>
    <property type="match status" value="1"/>
</dbReference>
<dbReference type="InterPro" id="IPR025405">
    <property type="entry name" value="DUF4131"/>
</dbReference>
<evidence type="ECO:0000256" key="1">
    <source>
        <dbReference type="ARBA" id="ARBA00004651"/>
    </source>
</evidence>
<name>A0A3B1AXK7_9ZZZZ</name>
<reference evidence="8" key="1">
    <citation type="submission" date="2018-06" db="EMBL/GenBank/DDBJ databases">
        <authorList>
            <person name="Zhirakovskaya E."/>
        </authorList>
    </citation>
    <scope>NUCLEOTIDE SEQUENCE</scope>
</reference>
<dbReference type="Gene3D" id="3.60.15.10">
    <property type="entry name" value="Ribonuclease Z/Hydroxyacylglutathione hydrolase-like"/>
    <property type="match status" value="1"/>
</dbReference>
<feature type="transmembrane region" description="Helical" evidence="6">
    <location>
        <begin position="488"/>
        <end position="505"/>
    </location>
</feature>
<dbReference type="SMART" id="SM00849">
    <property type="entry name" value="Lactamase_B"/>
    <property type="match status" value="1"/>
</dbReference>
<feature type="transmembrane region" description="Helical" evidence="6">
    <location>
        <begin position="25"/>
        <end position="45"/>
    </location>
</feature>
<dbReference type="InterPro" id="IPR036866">
    <property type="entry name" value="RibonucZ/Hydroxyglut_hydro"/>
</dbReference>